<organism evidence="1 2">
    <name type="scientific">Paracoccus nototheniae</name>
    <dbReference type="NCBI Taxonomy" id="2489002"/>
    <lineage>
        <taxon>Bacteria</taxon>
        <taxon>Pseudomonadati</taxon>
        <taxon>Pseudomonadota</taxon>
        <taxon>Alphaproteobacteria</taxon>
        <taxon>Rhodobacterales</taxon>
        <taxon>Paracoccaceae</taxon>
        <taxon>Paracoccus</taxon>
    </lineage>
</organism>
<gene>
    <name evidence="1" type="ORF">ACFQ5P_08380</name>
</gene>
<accession>A0ABW4DUH8</accession>
<protein>
    <submittedName>
        <fullName evidence="1">Uncharacterized protein</fullName>
    </submittedName>
</protein>
<evidence type="ECO:0000313" key="1">
    <source>
        <dbReference type="EMBL" id="MFD1481310.1"/>
    </source>
</evidence>
<dbReference type="RefSeq" id="WP_165571195.1">
    <property type="nucleotide sequence ID" value="NZ_CBCSAJ010000009.1"/>
</dbReference>
<keyword evidence="2" id="KW-1185">Reference proteome</keyword>
<evidence type="ECO:0000313" key="2">
    <source>
        <dbReference type="Proteomes" id="UP001597302"/>
    </source>
</evidence>
<dbReference type="Proteomes" id="UP001597302">
    <property type="component" value="Unassembled WGS sequence"/>
</dbReference>
<comment type="caution">
    <text evidence="1">The sequence shown here is derived from an EMBL/GenBank/DDBJ whole genome shotgun (WGS) entry which is preliminary data.</text>
</comment>
<proteinExistence type="predicted"/>
<reference evidence="2" key="1">
    <citation type="journal article" date="2019" name="Int. J. Syst. Evol. Microbiol.">
        <title>The Global Catalogue of Microorganisms (GCM) 10K type strain sequencing project: providing services to taxonomists for standard genome sequencing and annotation.</title>
        <authorList>
            <consortium name="The Broad Institute Genomics Platform"/>
            <consortium name="The Broad Institute Genome Sequencing Center for Infectious Disease"/>
            <person name="Wu L."/>
            <person name="Ma J."/>
        </authorList>
    </citation>
    <scope>NUCLEOTIDE SEQUENCE [LARGE SCALE GENOMIC DNA]</scope>
    <source>
        <strain evidence="2">CCM 8875</strain>
    </source>
</reference>
<name>A0ABW4DUH8_9RHOB</name>
<sequence>MNSSEQITRQGCAAHLPAKERAGDAVALTEIGRERLPGLGILAPDPESTHPICRPCLN</sequence>
<dbReference type="EMBL" id="JBHTOQ010000019">
    <property type="protein sequence ID" value="MFD1481310.1"/>
    <property type="molecule type" value="Genomic_DNA"/>
</dbReference>